<organism evidence="2 3">
    <name type="scientific">Agrobacterium vitis</name>
    <name type="common">Rhizobium vitis</name>
    <dbReference type="NCBI Taxonomy" id="373"/>
    <lineage>
        <taxon>Bacteria</taxon>
        <taxon>Pseudomonadati</taxon>
        <taxon>Pseudomonadota</taxon>
        <taxon>Alphaproteobacteria</taxon>
        <taxon>Hyphomicrobiales</taxon>
        <taxon>Rhizobiaceae</taxon>
        <taxon>Rhizobium/Agrobacterium group</taxon>
        <taxon>Agrobacterium</taxon>
    </lineage>
</organism>
<evidence type="ECO:0000313" key="3">
    <source>
        <dbReference type="Proteomes" id="UP000436911"/>
    </source>
</evidence>
<accession>A0A368NX30</accession>
<dbReference type="AlphaFoldDB" id="A0A368NX30"/>
<evidence type="ECO:0000256" key="1">
    <source>
        <dbReference type="SAM" id="MobiDB-lite"/>
    </source>
</evidence>
<dbReference type="RefSeq" id="WP_060719291.1">
    <property type="nucleotide sequence ID" value="NZ_JABFNP010000001.1"/>
</dbReference>
<feature type="compositionally biased region" description="Basic and acidic residues" evidence="1">
    <location>
        <begin position="62"/>
        <end position="72"/>
    </location>
</feature>
<name>A0A368NX30_AGRVI</name>
<dbReference type="EMBL" id="QUSG01000004">
    <property type="protein sequence ID" value="KAA3528334.1"/>
    <property type="molecule type" value="Genomic_DNA"/>
</dbReference>
<comment type="caution">
    <text evidence="2">The sequence shown here is derived from an EMBL/GenBank/DDBJ whole genome shotgun (WGS) entry which is preliminary data.</text>
</comment>
<feature type="region of interest" description="Disordered" evidence="1">
    <location>
        <begin position="62"/>
        <end position="88"/>
    </location>
</feature>
<protein>
    <submittedName>
        <fullName evidence="2">Uncharacterized protein</fullName>
    </submittedName>
</protein>
<reference evidence="2 3" key="1">
    <citation type="submission" date="2018-08" db="EMBL/GenBank/DDBJ databases">
        <title>Genome sequencing of Agrobacterium vitis strain ICMP 10754.</title>
        <authorList>
            <person name="Visnovsky S.B."/>
            <person name="Pitman A.R."/>
        </authorList>
    </citation>
    <scope>NUCLEOTIDE SEQUENCE [LARGE SCALE GENOMIC DNA]</scope>
    <source>
        <strain evidence="2 3">ICMP 10754</strain>
    </source>
</reference>
<dbReference type="OrthoDB" id="1250928at2"/>
<evidence type="ECO:0000313" key="2">
    <source>
        <dbReference type="EMBL" id="KAA3528334.1"/>
    </source>
</evidence>
<dbReference type="GeneID" id="60681225"/>
<proteinExistence type="predicted"/>
<gene>
    <name evidence="2" type="ORF">DXT89_09940</name>
</gene>
<sequence length="203" mass="23191">MSAAIIGLMGVILGSLLTGFKDWLTHHFKRKGNGRYAAVRLIAVLDEYAQSCVSVVSHDGTCEGRPAGRTEQGEEYYVPQSTKPEPPSFPDDIDWRSVSFKLTYRILSLPNDARETDRYIAASAENSFPPDYDELFSARQEGYAHLGLESVNLVKDLRHEFRLPDTPKKFWDWGWDMEKFFQDKLAEFQKHRQISGKNEGLDL</sequence>
<dbReference type="Proteomes" id="UP000436911">
    <property type="component" value="Unassembled WGS sequence"/>
</dbReference>